<dbReference type="KEGG" id="crw:CROST_043720"/>
<protein>
    <submittedName>
        <fullName evidence="4">3-oxoacyl-[acyl-carrier-protein] reductase</fullName>
        <ecNumber evidence="4">1.1.1.100</ecNumber>
    </submittedName>
</protein>
<comment type="similarity">
    <text evidence="1">Belongs to the short-chain dehydrogenases/reductases (SDR) family.</text>
</comment>
<dbReference type="GO" id="GO:0032787">
    <property type="term" value="P:monocarboxylic acid metabolic process"/>
    <property type="evidence" value="ECO:0007669"/>
    <property type="project" value="UniProtKB-ARBA"/>
</dbReference>
<gene>
    <name evidence="4" type="primary">fabG_5</name>
    <name evidence="4" type="ORF">CROST_043720</name>
</gene>
<keyword evidence="3" id="KW-0443">Lipid metabolism</keyword>
<dbReference type="EMBL" id="CP096983">
    <property type="protein sequence ID" value="URZ13606.1"/>
    <property type="molecule type" value="Genomic_DNA"/>
</dbReference>
<sequence>MEKELLNQVAIVTGGNSGIGKAISFELADRGAHVIILARNKTRNEETKKEINSNGGKVETYSVDVSNSSEVNKAVDEVYSKYGKIDILVSNAGNATPLKYSTEMPLEDFDAVIKTHLFGAFNCVKACGDRMRKRKYGRIVLISSVAGYHGFAGQMNYAVAKHGLVGMGYSLAKEFDGSGVTVNIVQPGIIPTPMCKGVINVSKDNLPEARVGKPEDIAYAVAFFCSPRAGFMNGTPLVIDGGLVIETSVDTSVKKLLSKA</sequence>
<evidence type="ECO:0000256" key="1">
    <source>
        <dbReference type="ARBA" id="ARBA00006484"/>
    </source>
</evidence>
<name>A0A1S8LH63_9CLOT</name>
<reference evidence="4 5" key="1">
    <citation type="submission" date="2022-04" db="EMBL/GenBank/DDBJ databases">
        <title>Genome sequence of C. roseum typestrain.</title>
        <authorList>
            <person name="Poehlein A."/>
            <person name="Schoch T."/>
            <person name="Duerre P."/>
            <person name="Daniel R."/>
        </authorList>
    </citation>
    <scope>NUCLEOTIDE SEQUENCE [LARGE SCALE GENOMIC DNA]</scope>
    <source>
        <strain evidence="4 5">DSM 7320</strain>
    </source>
</reference>
<dbReference type="Gene3D" id="3.40.50.720">
    <property type="entry name" value="NAD(P)-binding Rossmann-like Domain"/>
    <property type="match status" value="1"/>
</dbReference>
<evidence type="ECO:0000256" key="3">
    <source>
        <dbReference type="ARBA" id="ARBA00023221"/>
    </source>
</evidence>
<dbReference type="PROSITE" id="PS00061">
    <property type="entry name" value="ADH_SHORT"/>
    <property type="match status" value="1"/>
</dbReference>
<dbReference type="FunFam" id="3.40.50.720:FF:000173">
    <property type="entry name" value="3-oxoacyl-[acyl-carrier protein] reductase"/>
    <property type="match status" value="1"/>
</dbReference>
<dbReference type="InterPro" id="IPR050259">
    <property type="entry name" value="SDR"/>
</dbReference>
<dbReference type="PANTHER" id="PTHR42879:SF2">
    <property type="entry name" value="3-OXOACYL-[ACYL-CARRIER-PROTEIN] REDUCTASE FABG"/>
    <property type="match status" value="1"/>
</dbReference>
<dbReference type="EC" id="1.1.1.100" evidence="4"/>
<dbReference type="Proteomes" id="UP000190951">
    <property type="component" value="Chromosome"/>
</dbReference>
<evidence type="ECO:0000313" key="5">
    <source>
        <dbReference type="Proteomes" id="UP000190951"/>
    </source>
</evidence>
<dbReference type="AlphaFoldDB" id="A0A1S8LH63"/>
<keyword evidence="3" id="KW-0753">Steroid metabolism</keyword>
<dbReference type="GO" id="GO:0008202">
    <property type="term" value="P:steroid metabolic process"/>
    <property type="evidence" value="ECO:0007669"/>
    <property type="project" value="UniProtKB-KW"/>
</dbReference>
<dbReference type="RefSeq" id="WP_077832876.1">
    <property type="nucleotide sequence ID" value="NZ_CP096983.1"/>
</dbReference>
<dbReference type="PANTHER" id="PTHR42879">
    <property type="entry name" value="3-OXOACYL-(ACYL-CARRIER-PROTEIN) REDUCTASE"/>
    <property type="match status" value="1"/>
</dbReference>
<dbReference type="STRING" id="84029.CROST_07730"/>
<dbReference type="PRINTS" id="PR00080">
    <property type="entry name" value="SDRFAMILY"/>
</dbReference>
<evidence type="ECO:0000256" key="2">
    <source>
        <dbReference type="ARBA" id="ARBA00023002"/>
    </source>
</evidence>
<dbReference type="PRINTS" id="PR00081">
    <property type="entry name" value="GDHRDH"/>
</dbReference>
<dbReference type="InterPro" id="IPR002347">
    <property type="entry name" value="SDR_fam"/>
</dbReference>
<accession>A0A1S8LH63</accession>
<dbReference type="Pfam" id="PF13561">
    <property type="entry name" value="adh_short_C2"/>
    <property type="match status" value="1"/>
</dbReference>
<dbReference type="SUPFAM" id="SSF51735">
    <property type="entry name" value="NAD(P)-binding Rossmann-fold domains"/>
    <property type="match status" value="1"/>
</dbReference>
<keyword evidence="5" id="KW-1185">Reference proteome</keyword>
<dbReference type="GO" id="GO:0004316">
    <property type="term" value="F:3-oxoacyl-[acyl-carrier-protein] reductase (NADPH) activity"/>
    <property type="evidence" value="ECO:0007669"/>
    <property type="project" value="UniProtKB-EC"/>
</dbReference>
<evidence type="ECO:0000313" key="4">
    <source>
        <dbReference type="EMBL" id="URZ13606.1"/>
    </source>
</evidence>
<dbReference type="InterPro" id="IPR020904">
    <property type="entry name" value="Sc_DH/Rdtase_CS"/>
</dbReference>
<dbReference type="InterPro" id="IPR036291">
    <property type="entry name" value="NAD(P)-bd_dom_sf"/>
</dbReference>
<keyword evidence="2 4" id="KW-0560">Oxidoreductase</keyword>
<organism evidence="4 5">
    <name type="scientific">Clostridium felsineum</name>
    <dbReference type="NCBI Taxonomy" id="36839"/>
    <lineage>
        <taxon>Bacteria</taxon>
        <taxon>Bacillati</taxon>
        <taxon>Bacillota</taxon>
        <taxon>Clostridia</taxon>
        <taxon>Eubacteriales</taxon>
        <taxon>Clostridiaceae</taxon>
        <taxon>Clostridium</taxon>
    </lineage>
</organism>
<proteinExistence type="inferred from homology"/>